<name>A0A9W6ZC36_9STRA</name>
<feature type="region of interest" description="Disordered" evidence="1">
    <location>
        <begin position="104"/>
        <end position="158"/>
    </location>
</feature>
<reference evidence="2" key="1">
    <citation type="submission" date="2022-07" db="EMBL/GenBank/DDBJ databases">
        <title>Genome analysis of Parmales, a sister group of diatoms, reveals the evolutionary specialization of diatoms from phago-mixotrophs to photoautotrophs.</title>
        <authorList>
            <person name="Ban H."/>
            <person name="Sato S."/>
            <person name="Yoshikawa S."/>
            <person name="Kazumasa Y."/>
            <person name="Nakamura Y."/>
            <person name="Ichinomiya M."/>
            <person name="Saitoh K."/>
            <person name="Sato N."/>
            <person name="Blanc-Mathieu R."/>
            <person name="Endo H."/>
            <person name="Kuwata A."/>
            <person name="Ogata H."/>
        </authorList>
    </citation>
    <scope>NUCLEOTIDE SEQUENCE</scope>
</reference>
<feature type="region of interest" description="Disordered" evidence="1">
    <location>
        <begin position="279"/>
        <end position="309"/>
    </location>
</feature>
<feature type="region of interest" description="Disordered" evidence="1">
    <location>
        <begin position="172"/>
        <end position="244"/>
    </location>
</feature>
<proteinExistence type="predicted"/>
<evidence type="ECO:0000256" key="1">
    <source>
        <dbReference type="SAM" id="MobiDB-lite"/>
    </source>
</evidence>
<feature type="compositionally biased region" description="Low complexity" evidence="1">
    <location>
        <begin position="133"/>
        <end position="151"/>
    </location>
</feature>
<evidence type="ECO:0000313" key="3">
    <source>
        <dbReference type="Proteomes" id="UP001165082"/>
    </source>
</evidence>
<organism evidence="2 3">
    <name type="scientific">Triparma retinervis</name>
    <dbReference type="NCBI Taxonomy" id="2557542"/>
    <lineage>
        <taxon>Eukaryota</taxon>
        <taxon>Sar</taxon>
        <taxon>Stramenopiles</taxon>
        <taxon>Ochrophyta</taxon>
        <taxon>Bolidophyceae</taxon>
        <taxon>Parmales</taxon>
        <taxon>Triparmaceae</taxon>
        <taxon>Triparma</taxon>
    </lineage>
</organism>
<sequence length="2242" mass="267252">MATEGGPALVRLEVMQTVVLAALDSTDSFKRSQTNDFTLHEIIQAASSVFARLKFQPQEQKDYNRLIGTMASDRECPDWREKLKKCSQYAEAFKYTPRPIMLITSSPGLEDTTSPMRGRTSTPRRKRRKSPRKMNPSSKKGALSTPATPSSIPIPPITLYSASAPHERLELVTVDNTRPPEPPQDKPETNSDEDERGKSVSFTPARRASPVKHKKFPSTFVKSPYKAKSQPTYSQPKAPSRRRIKEMCNPTNFTHLRTCEACRLKAIAANQIPANFDFQRRSRSLSPNGSAKKRDSSKKRSLSPDSGYRPVVPCFDPSPPPIPLYTPMSDILALEKVSRIPSIHRQGWVKAVLHWEKVVLRRLFDSWAAIPAIYLVSTLNALNLYTFNLQKKTFFGFVKYLNDKRKTRAQIQEAVTHWWVNFSRSHLRAWFRYVHRPLPVALTDQVEMCFNDCLVLLVADPLMLLNWCSQFHIGYKLSKHILTEDEEVIRRIMTKYFSTASLVVFKCWVKFAKYQKRIRLFAERHQKKRAIQTYVDFTFHGFRSRFKTSQIQQRRNRNISISFLRRWKLRLRGQMLLRNAAYLYVRNRARVYFLEWNRDVRLCQASDVIKANLATKLAKETLRVWVAQFFQHRAISVIRKRTEDRFLHTLVKPAFDFLKAFRIKMVKFRFEVAARKKRLLLGQWKQFIGDVKAKRARFVVADEFHRTRSFRAFAATALRLSKWNNHVEALLYKSRLAKCKDYFAFWGQISRRRGWWRKAGFKVEKFSRSKMLAKAFYGLRKLANVAKLLRSEMVNRLRKFSKRRMLSLCFYPWQQYTNRAVTINHKLSRAHSKRRYDTWWSVLRYWRDWARARKETRRKCEFLTLRYEERMRKFGFMKYRTVFLWEQVYKEVVRKREELLLERCFRNFLGVMRKLRYGRKRAEALFHRSSSRFKANAFEPWKFWFLCRVRARANGRKVREQCLRLEKKRILKVWKASLGAAVILNNKSSAVRNLLARKMRSEYLQRWSLETKLFSRARVFNERSIFYKSFGLWRLYATKRRGKNVAYSRVDAFASRKRKMRLFEKLVKFTSAAVESRVALRKSEKWRVEYSLKNGLKKLSEQARETNVSRYKDAKALDSFFSTKGKRALQKWAAFLTRRKQVRAEKKELNLALTSRAIKNWTDRTRSSLRMRHYHKIAGKHHEEKTKVAFLTTLRILSFGRKTERVNVVAGEEFYDLKCMNHAIVRLRQNVKMNVEKRNKKRADKKKGTSFLTARIYSIAWRGWVIYTRYRSLIRKRKRKANLFFMKRIFWTWKEQLKEIEKGKRLGFLALRSYKGALMGRCWGGWAKLVDTCRQQTSKASCFSDHGVVLRSWRKWREYLRIVGLLRDVLGTADQRLRSKMVREGFKRWISVAMRNRRFGKLQLALSSAASKHLLLLTLQSWKEFCSKFKEVRQLRSKVFSRLLKATIIKWVELVAHERALMEKQRNVEEAQRLALLRRALTTFRRTFKAKRVQKNTEISCRRVAFSVWKKRWGGAKVEKALVADMLKVFARNAWCKKALCKLYLPELGRSFLSLYSYSRYRLRRRAQSESAVALYSRRVAEKMIEGWREYVRDCRCLRLCDSWRGARMASIGLKRWRERTSRMVEEMRLNAIGRTKWEEDAKEKFIGRWIERTREGVQSKENMTKSAEWAEWKGKVRGLRTMRRWSRRRLHNKETTMIAARHAKYALLGRVVLQWARETGLISRAKNRARAMSAVREKRGVNACFDGWKVVTKRWKRYRLMKEVVERRRRRKVVGRGLRAWRMEVKSRESMRAFVLVLWGKLVMHRMKVGFKVMQANAQDKIDKEHKAGEFALDRSRKLAVGVIGRWKKLTNENRIMGKKMWLRMKGIVLGRTFGRWIEWVEERRKGLGLLELGEGHWEDRVMKEAVRRLRVNAASRRMEAVRLDVGESMWREGKLRVGFDSWFGVRMARKKWRRKKEGAERMRRRGETRLTGDAFLEWGEVARREKRERDVGVMSEMFMMSCLLKRVVGAWRLWVWRRLAVRKLGARVREDRERGTAVRVLRLWSGLERERKLGREAEVWRYFRVLRVSFEAWHVMKEIWKEERKMVGRAHRFFLGKFLSKWREGMMSRKKERRIRLVTGFGGWRAVVDELMEGRLVANGMYLERRERVVEGVMGKWRARAKGWKEGRRRLERGGMWWEKRKEAGGVGVWKAWVKRRKEARGRRREGEELREKVRMAWGLKRWGEWTRRETVRKRVDDMR</sequence>
<accession>A0A9W6ZC36</accession>
<gene>
    <name evidence="2" type="ORF">TrRE_jg2715</name>
</gene>
<feature type="compositionally biased region" description="Basic residues" evidence="1">
    <location>
        <begin position="122"/>
        <end position="132"/>
    </location>
</feature>
<dbReference type="OrthoDB" id="198007at2759"/>
<dbReference type="EMBL" id="BRXZ01003196">
    <property type="protein sequence ID" value="GMH49551.1"/>
    <property type="molecule type" value="Genomic_DNA"/>
</dbReference>
<keyword evidence="3" id="KW-1185">Reference proteome</keyword>
<dbReference type="Proteomes" id="UP001165082">
    <property type="component" value="Unassembled WGS sequence"/>
</dbReference>
<feature type="non-terminal residue" evidence="2">
    <location>
        <position position="1"/>
    </location>
</feature>
<evidence type="ECO:0000313" key="2">
    <source>
        <dbReference type="EMBL" id="GMH49551.1"/>
    </source>
</evidence>
<protein>
    <recommendedName>
        <fullName evidence="4">Sfi1 spindle body domain-containing protein</fullName>
    </recommendedName>
</protein>
<feature type="compositionally biased region" description="Polar residues" evidence="1">
    <location>
        <begin position="104"/>
        <end position="121"/>
    </location>
</feature>
<comment type="caution">
    <text evidence="2">The sequence shown here is derived from an EMBL/GenBank/DDBJ whole genome shotgun (WGS) entry which is preliminary data.</text>
</comment>
<evidence type="ECO:0008006" key="4">
    <source>
        <dbReference type="Google" id="ProtNLM"/>
    </source>
</evidence>